<protein>
    <submittedName>
        <fullName evidence="6">Glycoside hydrolase family 28 protein</fullName>
    </submittedName>
</protein>
<dbReference type="RefSeq" id="WP_131146336.1">
    <property type="nucleotide sequence ID" value="NZ_BMWV01000013.1"/>
</dbReference>
<evidence type="ECO:0000256" key="1">
    <source>
        <dbReference type="ARBA" id="ARBA00008834"/>
    </source>
</evidence>
<keyword evidence="3 4" id="KW-0326">Glycosidase</keyword>
<comment type="similarity">
    <text evidence="1 4">Belongs to the glycosyl hydrolase 28 family.</text>
</comment>
<dbReference type="InterPro" id="IPR012334">
    <property type="entry name" value="Pectin_lyas_fold"/>
</dbReference>
<evidence type="ECO:0000313" key="6">
    <source>
        <dbReference type="EMBL" id="QBI02221.1"/>
    </source>
</evidence>
<dbReference type="GO" id="GO:0004650">
    <property type="term" value="F:polygalacturonase activity"/>
    <property type="evidence" value="ECO:0007669"/>
    <property type="project" value="InterPro"/>
</dbReference>
<reference evidence="5" key="1">
    <citation type="journal article" date="2014" name="Int. J. Syst. Evol. Microbiol.">
        <title>Complete genome sequence of Corynebacterium casei LMG S-19264T (=DSM 44701T), isolated from a smear-ripened cheese.</title>
        <authorList>
            <consortium name="US DOE Joint Genome Institute (JGI-PGF)"/>
            <person name="Walter F."/>
            <person name="Albersmeier A."/>
            <person name="Kalinowski J."/>
            <person name="Ruckert C."/>
        </authorList>
    </citation>
    <scope>NUCLEOTIDE SEQUENCE</scope>
    <source>
        <strain evidence="5">KCTC 12343</strain>
    </source>
</reference>
<name>A0A411WZT8_9BURK</name>
<dbReference type="InterPro" id="IPR011050">
    <property type="entry name" value="Pectin_lyase_fold/virulence"/>
</dbReference>
<dbReference type="InterPro" id="IPR000743">
    <property type="entry name" value="Glyco_hydro_28"/>
</dbReference>
<sequence length="610" mass="65902">MTDKTFLQRRQWIKGTAALGTVSFLGLPAPGRAQAADPWARARQIAGVFARPLPFPKRDFVVTAYGGKPCKVHKVAGYPTIRARGQVTTPVPGSHDSHPALRAAIAAAHKAGGGRVLVPAGDWYLKGPIVLLSNVHVHLAKGVHVYFSANPADYARDYPEAQTVDCGANGKLVLSRWQGNDCFNFAPLVYARGQKNIAITGEDWTSILDGQAGVPYEDGSGPGWWSMNQKGAEKGALHQGVDNPANPPLATMAPHLDAATLARIAGDRPHGRSDEKYLPALSEAGVPVDRRIFGLGHYLRPCLVEFMDCEDVLMQGYQAVNAPFWIHHPVKCRNVHFSKVKMESIGPNSDGFDPESCDTVLVDGCWFNTGDDCIAIKAGKNADVGYGPTRNVVIQNSVMNSGHGGITLGSEMSAGIEHVYAQNIDVRNIHYATDPINTVVRLKTNMNRGGYLRHFYVRDLTLPNGVRLKPGFYTPIPGGPVPAKTVPTGGGAVITFDCDYTPSFDLVRSRPPEVSDVHISGIRVSNVDTPEGRFGCYQAFVVLGPVAHSYNGAPDRPVLPVLPVQRVTISDCDFGNAVRADAPWFLHNARDVTLRNVTIGGKRYDEKLAG</sequence>
<dbReference type="AlphaFoldDB" id="A0A411WZT8"/>
<dbReference type="SUPFAM" id="SSF51126">
    <property type="entry name" value="Pectin lyase-like"/>
    <property type="match status" value="1"/>
</dbReference>
<keyword evidence="2 4" id="KW-0378">Hydrolase</keyword>
<reference evidence="6 7" key="2">
    <citation type="submission" date="2019-02" db="EMBL/GenBank/DDBJ databases">
        <title>Draft Genome Sequences of Six Type Strains of the Genus Massilia.</title>
        <authorList>
            <person name="Miess H."/>
            <person name="Frediansyhah A."/>
            <person name="Gross H."/>
        </authorList>
    </citation>
    <scope>NUCLEOTIDE SEQUENCE [LARGE SCALE GENOMIC DNA]</scope>
    <source>
        <strain evidence="6 7">DSM 17472</strain>
    </source>
</reference>
<dbReference type="EMBL" id="CP036401">
    <property type="protein sequence ID" value="QBI02221.1"/>
    <property type="molecule type" value="Genomic_DNA"/>
</dbReference>
<dbReference type="EMBL" id="BMWV01000013">
    <property type="protein sequence ID" value="GGY59570.1"/>
    <property type="molecule type" value="Genomic_DNA"/>
</dbReference>
<dbReference type="InterPro" id="IPR006311">
    <property type="entry name" value="TAT_signal"/>
</dbReference>
<dbReference type="PANTHER" id="PTHR31339">
    <property type="entry name" value="PECTIN LYASE-RELATED"/>
    <property type="match status" value="1"/>
</dbReference>
<evidence type="ECO:0000313" key="7">
    <source>
        <dbReference type="Proteomes" id="UP000292307"/>
    </source>
</evidence>
<dbReference type="Pfam" id="PF00295">
    <property type="entry name" value="Glyco_hydro_28"/>
    <property type="match status" value="1"/>
</dbReference>
<evidence type="ECO:0000256" key="3">
    <source>
        <dbReference type="ARBA" id="ARBA00023295"/>
    </source>
</evidence>
<dbReference type="PROSITE" id="PS00502">
    <property type="entry name" value="POLYGALACTURONASE"/>
    <property type="match status" value="1"/>
</dbReference>
<dbReference type="PROSITE" id="PS51318">
    <property type="entry name" value="TAT"/>
    <property type="match status" value="1"/>
</dbReference>
<dbReference type="InterPro" id="IPR051801">
    <property type="entry name" value="GH28_Enzymes"/>
</dbReference>
<evidence type="ECO:0000256" key="4">
    <source>
        <dbReference type="RuleBase" id="RU361169"/>
    </source>
</evidence>
<accession>A0A411WZT8</accession>
<dbReference type="Gene3D" id="2.160.20.10">
    <property type="entry name" value="Single-stranded right-handed beta-helix, Pectin lyase-like"/>
    <property type="match status" value="1"/>
</dbReference>
<dbReference type="PANTHER" id="PTHR31339:SF86">
    <property type="entry name" value="PECTATE LYASE SUPERFAMILY PROTEIN DOMAIN-CONTAINING PROTEIN"/>
    <property type="match status" value="1"/>
</dbReference>
<proteinExistence type="inferred from homology"/>
<dbReference type="GO" id="GO:0005975">
    <property type="term" value="P:carbohydrate metabolic process"/>
    <property type="evidence" value="ECO:0007669"/>
    <property type="project" value="InterPro"/>
</dbReference>
<reference evidence="5" key="3">
    <citation type="submission" date="2022-12" db="EMBL/GenBank/DDBJ databases">
        <authorList>
            <person name="Sun Q."/>
            <person name="Kim S."/>
        </authorList>
    </citation>
    <scope>NUCLEOTIDE SEQUENCE</scope>
    <source>
        <strain evidence="5">KCTC 12343</strain>
    </source>
</reference>
<evidence type="ECO:0000256" key="2">
    <source>
        <dbReference type="ARBA" id="ARBA00022801"/>
    </source>
</evidence>
<dbReference type="OrthoDB" id="9795222at2"/>
<dbReference type="Proteomes" id="UP000292307">
    <property type="component" value="Chromosome"/>
</dbReference>
<evidence type="ECO:0000313" key="8">
    <source>
        <dbReference type="Proteomes" id="UP000628442"/>
    </source>
</evidence>
<organism evidence="5 8">
    <name type="scientific">Pseudoduganella albidiflava</name>
    <dbReference type="NCBI Taxonomy" id="321983"/>
    <lineage>
        <taxon>Bacteria</taxon>
        <taxon>Pseudomonadati</taxon>
        <taxon>Pseudomonadota</taxon>
        <taxon>Betaproteobacteria</taxon>
        <taxon>Burkholderiales</taxon>
        <taxon>Oxalobacteraceae</taxon>
        <taxon>Telluria group</taxon>
        <taxon>Pseudoduganella</taxon>
    </lineage>
</organism>
<dbReference type="Proteomes" id="UP000628442">
    <property type="component" value="Unassembled WGS sequence"/>
</dbReference>
<keyword evidence="7" id="KW-1185">Reference proteome</keyword>
<gene>
    <name evidence="6" type="ORF">EYF70_16205</name>
    <name evidence="5" type="ORF">GCM10007387_47590</name>
</gene>
<evidence type="ECO:0000313" key="5">
    <source>
        <dbReference type="EMBL" id="GGY59570.1"/>
    </source>
</evidence>